<name>A0A1Y2CYT2_9FUNG</name>
<feature type="region of interest" description="Disordered" evidence="3">
    <location>
        <begin position="44"/>
        <end position="63"/>
    </location>
</feature>
<dbReference type="PANTHER" id="PTHR12281">
    <property type="entry name" value="RP42 RELATED"/>
    <property type="match status" value="1"/>
</dbReference>
<dbReference type="SUPFAM" id="SSF46934">
    <property type="entry name" value="UBA-like"/>
    <property type="match status" value="1"/>
</dbReference>
<dbReference type="GO" id="GO:0031624">
    <property type="term" value="F:ubiquitin conjugating enzyme binding"/>
    <property type="evidence" value="ECO:0007669"/>
    <property type="project" value="TreeGrafter"/>
</dbReference>
<comment type="function">
    <text evidence="2">Neddylation of cullins play an essential role in the regulation of SCF-type complexes activity.</text>
</comment>
<evidence type="ECO:0000313" key="5">
    <source>
        <dbReference type="EMBL" id="ORY51495.1"/>
    </source>
</evidence>
<dbReference type="CDD" id="cd14350">
    <property type="entry name" value="UBA_DCNL"/>
    <property type="match status" value="1"/>
</dbReference>
<dbReference type="Gene3D" id="1.10.8.10">
    <property type="entry name" value="DNA helicase RuvA subunit, C-terminal domain"/>
    <property type="match status" value="1"/>
</dbReference>
<dbReference type="GO" id="GO:0097602">
    <property type="term" value="F:cullin family protein binding"/>
    <property type="evidence" value="ECO:0007669"/>
    <property type="project" value="TreeGrafter"/>
</dbReference>
<evidence type="ECO:0000259" key="4">
    <source>
        <dbReference type="PROSITE" id="PS51229"/>
    </source>
</evidence>
<dbReference type="EMBL" id="MCGO01000005">
    <property type="protein sequence ID" value="ORY51495.1"/>
    <property type="molecule type" value="Genomic_DNA"/>
</dbReference>
<dbReference type="Proteomes" id="UP000193642">
    <property type="component" value="Unassembled WGS sequence"/>
</dbReference>
<gene>
    <name evidence="5" type="ORF">BCR33DRAFT_780459</name>
</gene>
<comment type="caution">
    <text evidence="5">The sequence shown here is derived from an EMBL/GenBank/DDBJ whole genome shotgun (WGS) entry which is preliminary data.</text>
</comment>
<evidence type="ECO:0000256" key="3">
    <source>
        <dbReference type="SAM" id="MobiDB-lite"/>
    </source>
</evidence>
<proteinExistence type="predicted"/>
<dbReference type="GO" id="GO:0032182">
    <property type="term" value="F:ubiquitin-like protein binding"/>
    <property type="evidence" value="ECO:0007669"/>
    <property type="project" value="TreeGrafter"/>
</dbReference>
<dbReference type="PANTHER" id="PTHR12281:SF31">
    <property type="entry name" value="DCN1-LIKE PROTEIN 3"/>
    <property type="match status" value="1"/>
</dbReference>
<dbReference type="STRING" id="329046.A0A1Y2CYT2"/>
<dbReference type="GO" id="GO:0000151">
    <property type="term" value="C:ubiquitin ligase complex"/>
    <property type="evidence" value="ECO:0007669"/>
    <property type="project" value="TreeGrafter"/>
</dbReference>
<evidence type="ECO:0000256" key="1">
    <source>
        <dbReference type="ARBA" id="ARBA00022786"/>
    </source>
</evidence>
<evidence type="ECO:0000256" key="2">
    <source>
        <dbReference type="RuleBase" id="RU410713"/>
    </source>
</evidence>
<dbReference type="InterPro" id="IPR042460">
    <property type="entry name" value="DCN1-like_PONY"/>
</dbReference>
<dbReference type="Gene3D" id="1.10.238.200">
    <property type="entry name" value="Cullin, PONY binding domain"/>
    <property type="match status" value="1"/>
</dbReference>
<accession>A0A1Y2CYT2</accession>
<dbReference type="Pfam" id="PF14555">
    <property type="entry name" value="UBA_4"/>
    <property type="match status" value="1"/>
</dbReference>
<evidence type="ECO:0000313" key="6">
    <source>
        <dbReference type="Proteomes" id="UP000193642"/>
    </source>
</evidence>
<reference evidence="5 6" key="1">
    <citation type="submission" date="2016-07" db="EMBL/GenBank/DDBJ databases">
        <title>Pervasive Adenine N6-methylation of Active Genes in Fungi.</title>
        <authorList>
            <consortium name="DOE Joint Genome Institute"/>
            <person name="Mondo S.J."/>
            <person name="Dannebaum R.O."/>
            <person name="Kuo R.C."/>
            <person name="Labutti K."/>
            <person name="Haridas S."/>
            <person name="Kuo A."/>
            <person name="Salamov A."/>
            <person name="Ahrendt S.R."/>
            <person name="Lipzen A."/>
            <person name="Sullivan W."/>
            <person name="Andreopoulos W.B."/>
            <person name="Clum A."/>
            <person name="Lindquist E."/>
            <person name="Daum C."/>
            <person name="Ramamoorthy G.K."/>
            <person name="Gryganskyi A."/>
            <person name="Culley D."/>
            <person name="Magnuson J.K."/>
            <person name="James T.Y."/>
            <person name="O'Malley M.A."/>
            <person name="Stajich J.E."/>
            <person name="Spatafora J.W."/>
            <person name="Visel A."/>
            <person name="Grigoriev I.V."/>
        </authorList>
    </citation>
    <scope>NUCLEOTIDE SEQUENCE [LARGE SCALE GENOMIC DNA]</scope>
    <source>
        <strain evidence="5 6">JEL800</strain>
    </source>
</reference>
<dbReference type="InterPro" id="IPR005176">
    <property type="entry name" value="PONY_dom"/>
</dbReference>
<dbReference type="PROSITE" id="PS51229">
    <property type="entry name" value="DCUN1"/>
    <property type="match status" value="1"/>
</dbReference>
<dbReference type="FunFam" id="1.10.238.200:FF:000003">
    <property type="entry name" value="DCN1-like protein 3"/>
    <property type="match status" value="1"/>
</dbReference>
<dbReference type="Gene3D" id="1.10.238.10">
    <property type="entry name" value="EF-hand"/>
    <property type="match status" value="1"/>
</dbReference>
<feature type="compositionally biased region" description="Low complexity" evidence="3">
    <location>
        <begin position="46"/>
        <end position="61"/>
    </location>
</feature>
<dbReference type="InterPro" id="IPR009060">
    <property type="entry name" value="UBA-like_sf"/>
</dbReference>
<dbReference type="InterPro" id="IPR014764">
    <property type="entry name" value="DCN-prot"/>
</dbReference>
<dbReference type="GO" id="GO:0045116">
    <property type="term" value="P:protein neddylation"/>
    <property type="evidence" value="ECO:0007669"/>
    <property type="project" value="TreeGrafter"/>
</dbReference>
<dbReference type="OrthoDB" id="286637at2759"/>
<organism evidence="5 6">
    <name type="scientific">Rhizoclosmatium globosum</name>
    <dbReference type="NCBI Taxonomy" id="329046"/>
    <lineage>
        <taxon>Eukaryota</taxon>
        <taxon>Fungi</taxon>
        <taxon>Fungi incertae sedis</taxon>
        <taxon>Chytridiomycota</taxon>
        <taxon>Chytridiomycota incertae sedis</taxon>
        <taxon>Chytridiomycetes</taxon>
        <taxon>Chytridiales</taxon>
        <taxon>Chytriomycetaceae</taxon>
        <taxon>Rhizoclosmatium</taxon>
    </lineage>
</organism>
<protein>
    <recommendedName>
        <fullName evidence="2">Defective in cullin neddylation protein</fullName>
    </recommendedName>
</protein>
<sequence length="268" mass="30899">MNGPQKEKAKQFASFTGADEKTAAKYLTAAGWKLEQACDQYFQDQSANPSKSKASTSTTSKSGDKAKIGKLFDIYKGMELKTVLYLLLTHFEEMDEDIIGVEGTEKLCQDLEVDPTEAVTLVLANHLKCENMCEFKRNGWVDGWSKLGCETVEDMKKAVVDMRSELDDPTRFRELYIYTFNFAKAENQKSLDKDTAIAFWQLLFSNKYKYIDLWLEFLEDHKNAISRDTWIQFLDFTQKYSTNLEGYEDDGAWPVLIDEFVEFVQENE</sequence>
<dbReference type="AlphaFoldDB" id="A0A1Y2CYT2"/>
<dbReference type="GO" id="GO:0005886">
    <property type="term" value="C:plasma membrane"/>
    <property type="evidence" value="ECO:0007669"/>
    <property type="project" value="UniProtKB-ARBA"/>
</dbReference>
<dbReference type="Pfam" id="PF03556">
    <property type="entry name" value="Cullin_binding"/>
    <property type="match status" value="1"/>
</dbReference>
<feature type="domain" description="DCUN1" evidence="4">
    <location>
        <begin position="63"/>
        <end position="265"/>
    </location>
</feature>
<keyword evidence="1" id="KW-0833">Ubl conjugation pathway</keyword>
<keyword evidence="6" id="KW-1185">Reference proteome</keyword>